<sequence length="843" mass="92992">MGGWYSRRRRREREGPPRSPSQSSSPPVRLLAIESRSSPTSTLGVGDFGWLGGSSREHPDLPPPRPDLPPSPLSPTSPLSAAHQQDDAYDDVNVNADVYVEPQPDQFNPGSTDDDIYDQPPPEELNHHQGHHAANYGYHDDAVYGNDPDQFSGEPYPVSGDQYPGSGDQYPVAGDQYPVAGDQYPVSGDQYPVAGDQYPVSSDQYPVSSDQYPASGDQYPVSGDQYPVSGDQYPVSGDTVQSGFETAEPVYQNTGFAAQSNASQQDPSMYQNFEESNSQPGAQEDPNLYYNYTAQHEPVHDLPPPPPLDSDDEQFLSLDTMPSLDPPPPPEGTPSHFQTSQLPPSLPPADLPSLPPPPPPTQTPTPVTQSPRHTASPQGTAGGRKKTRKLPPPPPAGPRPESARRAQRPPPRSVSPEPYSVSKSISSEGGKIVVYADRVVVRMTIASGSLRTAETVSIRLQRNHLTMIKNSGLDDTLSFFHELDCKPDNLHFEQPARVEVVSANFSPHDNFLLFGKQRSIDDEETWIDLSEDCSLQKSDMGVTFELQHFSVYILVAVVSSVTLSSASKLLLDCLNGKSFPCNFTPFIGKVSGKKHPLTIVCKEGHHASTSTPYMYHRFGRVGRSEFNLFDEEKLTVEIRHISLIDKCSDSYQINRAICNTDEGQTMDLIVKPEQEEEFICQAVIFVCRFLGAKEKKVCTLNLTPQGVRHEHEESGQVAQVLALETMVIVHAEMQSTAPGDRGREGVRKYFFFIKEKVSSDWKDLAYFLDLDDAGIRNIAGRNPDDKSCCMDMLHDWHRRQGDAATVEVLIEALSKAGLQHVVDDLKSEFPETEPEDAMPVDQN</sequence>
<dbReference type="Pfam" id="PF00531">
    <property type="entry name" value="Death"/>
    <property type="match status" value="1"/>
</dbReference>
<dbReference type="CDD" id="cd01670">
    <property type="entry name" value="Death"/>
    <property type="match status" value="1"/>
</dbReference>
<dbReference type="InterPro" id="IPR011049">
    <property type="entry name" value="Serralysin-like_metalloprot_C"/>
</dbReference>
<dbReference type="Gene3D" id="1.10.533.10">
    <property type="entry name" value="Death Domain, Fas"/>
    <property type="match status" value="1"/>
</dbReference>
<dbReference type="AlphaFoldDB" id="A0A9J7KHW2"/>
<name>A0A9J7KHW2_BRAFL</name>
<evidence type="ECO:0000313" key="4">
    <source>
        <dbReference type="RefSeq" id="XP_035659743.1"/>
    </source>
</evidence>
<feature type="compositionally biased region" description="Polar residues" evidence="1">
    <location>
        <begin position="199"/>
        <end position="212"/>
    </location>
</feature>
<dbReference type="PANTHER" id="PTHR15077">
    <property type="entry name" value="FAS-ASSOCIATING DEATH DOMAIN-CONTAINING PROTEIN FADD"/>
    <property type="match status" value="1"/>
</dbReference>
<feature type="compositionally biased region" description="Low complexity" evidence="1">
    <location>
        <begin position="20"/>
        <end position="29"/>
    </location>
</feature>
<dbReference type="GO" id="GO:0007165">
    <property type="term" value="P:signal transduction"/>
    <property type="evidence" value="ECO:0007669"/>
    <property type="project" value="InterPro"/>
</dbReference>
<dbReference type="GeneID" id="118404623"/>
<evidence type="ECO:0000256" key="1">
    <source>
        <dbReference type="SAM" id="MobiDB-lite"/>
    </source>
</evidence>
<dbReference type="PANTHER" id="PTHR15077:SF9">
    <property type="entry name" value="C-TERMINAL OF ROC (COR) DOMAIN-CONTAINING PROTEIN"/>
    <property type="match status" value="1"/>
</dbReference>
<reference evidence="3" key="1">
    <citation type="journal article" date="2020" name="Nat. Ecol. Evol.">
        <title>Deeply conserved synteny resolves early events in vertebrate evolution.</title>
        <authorList>
            <person name="Simakov O."/>
            <person name="Marletaz F."/>
            <person name="Yue J.X."/>
            <person name="O'Connell B."/>
            <person name="Jenkins J."/>
            <person name="Brandt A."/>
            <person name="Calef R."/>
            <person name="Tung C.H."/>
            <person name="Huang T.K."/>
            <person name="Schmutz J."/>
            <person name="Satoh N."/>
            <person name="Yu J.K."/>
            <person name="Putnam N.H."/>
            <person name="Green R.E."/>
            <person name="Rokhsar D.S."/>
        </authorList>
    </citation>
    <scope>NUCLEOTIDE SEQUENCE [LARGE SCALE GENOMIC DNA]</scope>
    <source>
        <strain evidence="3">S238N-H82</strain>
    </source>
</reference>
<dbReference type="InterPro" id="IPR011029">
    <property type="entry name" value="DEATH-like_dom_sf"/>
</dbReference>
<dbReference type="RefSeq" id="XP_035659743.1">
    <property type="nucleotide sequence ID" value="XM_035803850.1"/>
</dbReference>
<feature type="compositionally biased region" description="Low complexity" evidence="1">
    <location>
        <begin position="91"/>
        <end position="100"/>
    </location>
</feature>
<organism evidence="3 4">
    <name type="scientific">Branchiostoma floridae</name>
    <name type="common">Florida lancelet</name>
    <name type="synonym">Amphioxus</name>
    <dbReference type="NCBI Taxonomy" id="7739"/>
    <lineage>
        <taxon>Eukaryota</taxon>
        <taxon>Metazoa</taxon>
        <taxon>Chordata</taxon>
        <taxon>Cephalochordata</taxon>
        <taxon>Leptocardii</taxon>
        <taxon>Amphioxiformes</taxon>
        <taxon>Branchiostomatidae</taxon>
        <taxon>Branchiostoma</taxon>
    </lineage>
</organism>
<feature type="domain" description="Death" evidence="2">
    <location>
        <begin position="753"/>
        <end position="829"/>
    </location>
</feature>
<dbReference type="OrthoDB" id="676979at2759"/>
<feature type="compositionally biased region" description="Pro residues" evidence="1">
    <location>
        <begin position="344"/>
        <end position="363"/>
    </location>
</feature>
<feature type="compositionally biased region" description="Basic residues" evidence="1">
    <location>
        <begin position="1"/>
        <end position="11"/>
    </location>
</feature>
<keyword evidence="3" id="KW-1185">Reference proteome</keyword>
<gene>
    <name evidence="4" type="primary">LOC118404623</name>
</gene>
<dbReference type="InterPro" id="IPR000488">
    <property type="entry name" value="Death_dom"/>
</dbReference>
<feature type="region of interest" description="Disordered" evidence="1">
    <location>
        <begin position="1"/>
        <end position="426"/>
    </location>
</feature>
<accession>A0A9J7KHW2</accession>
<dbReference type="SUPFAM" id="SSF47986">
    <property type="entry name" value="DEATH domain"/>
    <property type="match status" value="1"/>
</dbReference>
<dbReference type="PROSITE" id="PS50017">
    <property type="entry name" value="DEATH_DOMAIN"/>
    <property type="match status" value="1"/>
</dbReference>
<dbReference type="InterPro" id="IPR016729">
    <property type="entry name" value="FADD"/>
</dbReference>
<reference evidence="4" key="2">
    <citation type="submission" date="2025-08" db="UniProtKB">
        <authorList>
            <consortium name="RefSeq"/>
        </authorList>
    </citation>
    <scope>IDENTIFICATION</scope>
    <source>
        <strain evidence="4">S238N-H82</strain>
        <tissue evidence="4">Testes</tissue>
    </source>
</reference>
<dbReference type="Gene3D" id="2.150.10.10">
    <property type="entry name" value="Serralysin-like metalloprotease, C-terminal"/>
    <property type="match status" value="1"/>
</dbReference>
<protein>
    <submittedName>
        <fullName evidence="4">Uncharacterized protein LOC118404623</fullName>
    </submittedName>
</protein>
<dbReference type="SMART" id="SM00005">
    <property type="entry name" value="DEATH"/>
    <property type="match status" value="1"/>
</dbReference>
<evidence type="ECO:0000259" key="2">
    <source>
        <dbReference type="PROSITE" id="PS50017"/>
    </source>
</evidence>
<feature type="compositionally biased region" description="Pro residues" evidence="1">
    <location>
        <begin position="61"/>
        <end position="75"/>
    </location>
</feature>
<dbReference type="Proteomes" id="UP000001554">
    <property type="component" value="Chromosome 17"/>
</dbReference>
<evidence type="ECO:0000313" key="3">
    <source>
        <dbReference type="Proteomes" id="UP000001554"/>
    </source>
</evidence>
<proteinExistence type="predicted"/>
<feature type="compositionally biased region" description="Polar residues" evidence="1">
    <location>
        <begin position="251"/>
        <end position="281"/>
    </location>
</feature>
<dbReference type="KEGG" id="bfo:118404623"/>